<dbReference type="EnsemblMetazoa" id="CapteT201523">
    <property type="protein sequence ID" value="CapteP201523"/>
    <property type="gene ID" value="CapteG201523"/>
</dbReference>
<feature type="domain" description="Apple" evidence="2">
    <location>
        <begin position="80"/>
        <end position="162"/>
    </location>
</feature>
<dbReference type="SUPFAM" id="SSF57414">
    <property type="entry name" value="Hairpin loop containing domain-like"/>
    <property type="match status" value="2"/>
</dbReference>
<evidence type="ECO:0000259" key="2">
    <source>
        <dbReference type="PROSITE" id="PS50948"/>
    </source>
</evidence>
<evidence type="ECO:0000256" key="1">
    <source>
        <dbReference type="SAM" id="SignalP"/>
    </source>
</evidence>
<dbReference type="PROSITE" id="PS50948">
    <property type="entry name" value="PAN"/>
    <property type="match status" value="1"/>
</dbReference>
<keyword evidence="1" id="KW-0732">Signal</keyword>
<sequence>MTPWTTLVVVGIFAVLISEWHVAHSLLDGCFWVRVKTQRLNSWNNIVARAVNFNACRRICENHKGFKCRSVDFSPVRKQCVLSAGDRAVSYLRDYYEKDWEYNEIQCKPVDECEEACRREKRFFCTSFNFKSSEGLCVLQQRDTKVVRLTEVPSFDYYELNCDPNVDPETWQPTAPVAMWSFITNQLHGAQRLSARK</sequence>
<dbReference type="SMART" id="SM00473">
    <property type="entry name" value="PAN_AP"/>
    <property type="match status" value="2"/>
</dbReference>
<gene>
    <name evidence="3" type="ORF">CAPTEDRAFT_201523</name>
</gene>
<dbReference type="OrthoDB" id="6157609at2759"/>
<feature type="signal peptide" evidence="1">
    <location>
        <begin position="1"/>
        <end position="25"/>
    </location>
</feature>
<dbReference type="HOGENOM" id="CLU_1385363_0_0_1"/>
<name>R7UUK4_CAPTE</name>
<dbReference type="EMBL" id="KB299759">
    <property type="protein sequence ID" value="ELU07587.1"/>
    <property type="molecule type" value="Genomic_DNA"/>
</dbReference>
<dbReference type="PANTHER" id="PTHR47327:SF1">
    <property type="entry name" value="RE15579P"/>
    <property type="match status" value="1"/>
</dbReference>
<dbReference type="InterPro" id="IPR052774">
    <property type="entry name" value="Celegans_DevNeuronal_Protein"/>
</dbReference>
<feature type="chain" id="PRO_5008788400" description="Apple domain-containing protein" evidence="1">
    <location>
        <begin position="26"/>
        <end position="197"/>
    </location>
</feature>
<reference evidence="3 5" key="2">
    <citation type="journal article" date="2013" name="Nature">
        <title>Insights into bilaterian evolution from three spiralian genomes.</title>
        <authorList>
            <person name="Simakov O."/>
            <person name="Marletaz F."/>
            <person name="Cho S.J."/>
            <person name="Edsinger-Gonzales E."/>
            <person name="Havlak P."/>
            <person name="Hellsten U."/>
            <person name="Kuo D.H."/>
            <person name="Larsson T."/>
            <person name="Lv J."/>
            <person name="Arendt D."/>
            <person name="Savage R."/>
            <person name="Osoegawa K."/>
            <person name="de Jong P."/>
            <person name="Grimwood J."/>
            <person name="Chapman J.A."/>
            <person name="Shapiro H."/>
            <person name="Aerts A."/>
            <person name="Otillar R.P."/>
            <person name="Terry A.Y."/>
            <person name="Boore J.L."/>
            <person name="Grigoriev I.V."/>
            <person name="Lindberg D.R."/>
            <person name="Seaver E.C."/>
            <person name="Weisblat D.A."/>
            <person name="Putnam N.H."/>
            <person name="Rokhsar D.S."/>
        </authorList>
    </citation>
    <scope>NUCLEOTIDE SEQUENCE</scope>
    <source>
        <strain evidence="3 5">I ESC-2004</strain>
    </source>
</reference>
<dbReference type="PANTHER" id="PTHR47327">
    <property type="entry name" value="FI18240P1-RELATED"/>
    <property type="match status" value="1"/>
</dbReference>
<protein>
    <recommendedName>
        <fullName evidence="2">Apple domain-containing protein</fullName>
    </recommendedName>
</protein>
<evidence type="ECO:0000313" key="3">
    <source>
        <dbReference type="EMBL" id="ELU07587.1"/>
    </source>
</evidence>
<dbReference type="Proteomes" id="UP000014760">
    <property type="component" value="Unassembled WGS sequence"/>
</dbReference>
<reference evidence="5" key="1">
    <citation type="submission" date="2012-12" db="EMBL/GenBank/DDBJ databases">
        <authorList>
            <person name="Hellsten U."/>
            <person name="Grimwood J."/>
            <person name="Chapman J.A."/>
            <person name="Shapiro H."/>
            <person name="Aerts A."/>
            <person name="Otillar R.P."/>
            <person name="Terry A.Y."/>
            <person name="Boore J.L."/>
            <person name="Simakov O."/>
            <person name="Marletaz F."/>
            <person name="Cho S.-J."/>
            <person name="Edsinger-Gonzales E."/>
            <person name="Havlak P."/>
            <person name="Kuo D.-H."/>
            <person name="Larsson T."/>
            <person name="Lv J."/>
            <person name="Arendt D."/>
            <person name="Savage R."/>
            <person name="Osoegawa K."/>
            <person name="de Jong P."/>
            <person name="Lindberg D.R."/>
            <person name="Seaver E.C."/>
            <person name="Weisblat D.A."/>
            <person name="Putnam N.H."/>
            <person name="Grigoriev I.V."/>
            <person name="Rokhsar D.S."/>
        </authorList>
    </citation>
    <scope>NUCLEOTIDE SEQUENCE</scope>
    <source>
        <strain evidence="5">I ESC-2004</strain>
    </source>
</reference>
<dbReference type="Gene3D" id="3.50.4.10">
    <property type="entry name" value="Hepatocyte Growth Factor"/>
    <property type="match status" value="2"/>
</dbReference>
<dbReference type="InterPro" id="IPR003609">
    <property type="entry name" value="Pan_app"/>
</dbReference>
<evidence type="ECO:0000313" key="5">
    <source>
        <dbReference type="Proteomes" id="UP000014760"/>
    </source>
</evidence>
<reference evidence="4" key="3">
    <citation type="submission" date="2015-06" db="UniProtKB">
        <authorList>
            <consortium name="EnsemblMetazoa"/>
        </authorList>
    </citation>
    <scope>IDENTIFICATION</scope>
</reference>
<dbReference type="Pfam" id="PF00024">
    <property type="entry name" value="PAN_1"/>
    <property type="match status" value="2"/>
</dbReference>
<dbReference type="CDD" id="cd01099">
    <property type="entry name" value="PAN_AP_HGF"/>
    <property type="match status" value="2"/>
</dbReference>
<organism evidence="3">
    <name type="scientific">Capitella teleta</name>
    <name type="common">Polychaete worm</name>
    <dbReference type="NCBI Taxonomy" id="283909"/>
    <lineage>
        <taxon>Eukaryota</taxon>
        <taxon>Metazoa</taxon>
        <taxon>Spiralia</taxon>
        <taxon>Lophotrochozoa</taxon>
        <taxon>Annelida</taxon>
        <taxon>Polychaeta</taxon>
        <taxon>Sedentaria</taxon>
        <taxon>Scolecida</taxon>
        <taxon>Capitellidae</taxon>
        <taxon>Capitella</taxon>
    </lineage>
</organism>
<dbReference type="GO" id="GO:0009653">
    <property type="term" value="P:anatomical structure morphogenesis"/>
    <property type="evidence" value="ECO:0007669"/>
    <property type="project" value="TreeGrafter"/>
</dbReference>
<proteinExistence type="predicted"/>
<evidence type="ECO:0000313" key="4">
    <source>
        <dbReference type="EnsemblMetazoa" id="CapteP201523"/>
    </source>
</evidence>
<dbReference type="EMBL" id="AMQN01007016">
    <property type="status" value="NOT_ANNOTATED_CDS"/>
    <property type="molecule type" value="Genomic_DNA"/>
</dbReference>
<accession>R7UUK4</accession>
<dbReference type="AlphaFoldDB" id="R7UUK4"/>
<keyword evidence="5" id="KW-1185">Reference proteome</keyword>